<evidence type="ECO:0000313" key="2">
    <source>
        <dbReference type="Proteomes" id="UP000314294"/>
    </source>
</evidence>
<organism evidence="1 2">
    <name type="scientific">Liparis tanakae</name>
    <name type="common">Tanaka's snailfish</name>
    <dbReference type="NCBI Taxonomy" id="230148"/>
    <lineage>
        <taxon>Eukaryota</taxon>
        <taxon>Metazoa</taxon>
        <taxon>Chordata</taxon>
        <taxon>Craniata</taxon>
        <taxon>Vertebrata</taxon>
        <taxon>Euteleostomi</taxon>
        <taxon>Actinopterygii</taxon>
        <taxon>Neopterygii</taxon>
        <taxon>Teleostei</taxon>
        <taxon>Neoteleostei</taxon>
        <taxon>Acanthomorphata</taxon>
        <taxon>Eupercaria</taxon>
        <taxon>Perciformes</taxon>
        <taxon>Cottioidei</taxon>
        <taxon>Cottales</taxon>
        <taxon>Liparidae</taxon>
        <taxon>Liparis</taxon>
    </lineage>
</organism>
<gene>
    <name evidence="1" type="ORF">EYF80_062698</name>
</gene>
<sequence length="90" mass="9759">MRLGGLFLGGDVNINVLGKRSSEQKKDNVLQEQLQFNSLRCSVPGDLSLSAAQLLRLLLDYVFGEGQKGAQVTLCGHIVDTQVPVTDITM</sequence>
<reference evidence="1 2" key="1">
    <citation type="submission" date="2019-03" db="EMBL/GenBank/DDBJ databases">
        <title>First draft genome of Liparis tanakae, snailfish: a comprehensive survey of snailfish specific genes.</title>
        <authorList>
            <person name="Kim W."/>
            <person name="Song I."/>
            <person name="Jeong J.-H."/>
            <person name="Kim D."/>
            <person name="Kim S."/>
            <person name="Ryu S."/>
            <person name="Song J.Y."/>
            <person name="Lee S.K."/>
        </authorList>
    </citation>
    <scope>NUCLEOTIDE SEQUENCE [LARGE SCALE GENOMIC DNA]</scope>
    <source>
        <tissue evidence="1">Muscle</tissue>
    </source>
</reference>
<proteinExistence type="predicted"/>
<accession>A0A4Z2EEF9</accession>
<keyword evidence="2" id="KW-1185">Reference proteome</keyword>
<dbReference type="EMBL" id="SRLO01008781">
    <property type="protein sequence ID" value="TNN27158.1"/>
    <property type="molecule type" value="Genomic_DNA"/>
</dbReference>
<name>A0A4Z2EEF9_9TELE</name>
<dbReference type="Proteomes" id="UP000314294">
    <property type="component" value="Unassembled WGS sequence"/>
</dbReference>
<evidence type="ECO:0000313" key="1">
    <source>
        <dbReference type="EMBL" id="TNN27158.1"/>
    </source>
</evidence>
<dbReference type="AlphaFoldDB" id="A0A4Z2EEF9"/>
<protein>
    <submittedName>
        <fullName evidence="1">Uncharacterized protein</fullName>
    </submittedName>
</protein>
<comment type="caution">
    <text evidence="1">The sequence shown here is derived from an EMBL/GenBank/DDBJ whole genome shotgun (WGS) entry which is preliminary data.</text>
</comment>